<dbReference type="OrthoDB" id="2833825at2"/>
<dbReference type="EMBL" id="CP019607">
    <property type="protein sequence ID" value="AQP50817.1"/>
    <property type="molecule type" value="Genomic_DNA"/>
</dbReference>
<gene>
    <name evidence="1" type="ORF">BW733_08235</name>
</gene>
<evidence type="ECO:0000313" key="2">
    <source>
        <dbReference type="Proteomes" id="UP000188235"/>
    </source>
</evidence>
<sequence>MQFTLAGRSFEFTADIVRRKLAGHVPESIQEHWVEVDGVRWPVKQVMAIATGLERRRFQSQSSRRLLERLGFSVGQGKALTSASPRSGSGRARVDPAALQVLEYVDVQVTFQWLKAGPITLDAEGLPKFPRLPRVPGLYRFDFGRDDDGVHTLYIGESVNLARRASNYRNAKTDQSRQRTSRRIHKEIVKHLQTGASIEFAIAPHVTMHGGEDTDLRLKSARCLAESAAVLIAQTTPSTRVLNIDVDLGEPDAVK</sequence>
<protein>
    <recommendedName>
        <fullName evidence="3">GIY-YIG domain-containing protein</fullName>
    </recommendedName>
</protein>
<dbReference type="Proteomes" id="UP000188235">
    <property type="component" value="Chromosome"/>
</dbReference>
<accession>A0A1Q2CXK5</accession>
<proteinExistence type="predicted"/>
<dbReference type="RefSeq" id="WP_077349524.1">
    <property type="nucleotide sequence ID" value="NZ_CP019607.1"/>
</dbReference>
<evidence type="ECO:0008006" key="3">
    <source>
        <dbReference type="Google" id="ProtNLM"/>
    </source>
</evidence>
<dbReference type="Gene3D" id="3.40.1440.10">
    <property type="entry name" value="GIY-YIG endonuclease"/>
    <property type="match status" value="1"/>
</dbReference>
<reference evidence="1 2" key="1">
    <citation type="journal article" date="2008" name="Int. J. Syst. Evol. Microbiol.">
        <title>Tessaracoccus flavescens sp. nov., isolated from marine sediment.</title>
        <authorList>
            <person name="Lee D.W."/>
            <person name="Lee S.D."/>
        </authorList>
    </citation>
    <scope>NUCLEOTIDE SEQUENCE [LARGE SCALE GENOMIC DNA]</scope>
    <source>
        <strain evidence="1 2">SST-39T</strain>
    </source>
</reference>
<dbReference type="KEGG" id="tfa:BW733_08235"/>
<dbReference type="STRING" id="399497.BW733_08235"/>
<keyword evidence="2" id="KW-1185">Reference proteome</keyword>
<evidence type="ECO:0000313" key="1">
    <source>
        <dbReference type="EMBL" id="AQP50817.1"/>
    </source>
</evidence>
<name>A0A1Q2CXK5_9ACTN</name>
<organism evidence="1 2">
    <name type="scientific">Tessaracoccus flavescens</name>
    <dbReference type="NCBI Taxonomy" id="399497"/>
    <lineage>
        <taxon>Bacteria</taxon>
        <taxon>Bacillati</taxon>
        <taxon>Actinomycetota</taxon>
        <taxon>Actinomycetes</taxon>
        <taxon>Propionibacteriales</taxon>
        <taxon>Propionibacteriaceae</taxon>
        <taxon>Tessaracoccus</taxon>
    </lineage>
</organism>
<dbReference type="AlphaFoldDB" id="A0A1Q2CXK5"/>
<dbReference type="InterPro" id="IPR035901">
    <property type="entry name" value="GIY-YIG_endonuc_sf"/>
</dbReference>